<dbReference type="OrthoDB" id="10669578at2759"/>
<reference evidence="3 4" key="1">
    <citation type="journal article" date="2018" name="Biotechnol. Biofuels">
        <title>Integrative visual omics of the white-rot fungus Polyporus brumalis exposes the biotechnological potential of its oxidative enzymes for delignifying raw plant biomass.</title>
        <authorList>
            <person name="Miyauchi S."/>
            <person name="Rancon A."/>
            <person name="Drula E."/>
            <person name="Hage H."/>
            <person name="Chaduli D."/>
            <person name="Favel A."/>
            <person name="Grisel S."/>
            <person name="Henrissat B."/>
            <person name="Herpoel-Gimbert I."/>
            <person name="Ruiz-Duenas F.J."/>
            <person name="Chevret D."/>
            <person name="Hainaut M."/>
            <person name="Lin J."/>
            <person name="Wang M."/>
            <person name="Pangilinan J."/>
            <person name="Lipzen A."/>
            <person name="Lesage-Meessen L."/>
            <person name="Navarro D."/>
            <person name="Riley R."/>
            <person name="Grigoriev I.V."/>
            <person name="Zhou S."/>
            <person name="Raouche S."/>
            <person name="Rosso M.N."/>
        </authorList>
    </citation>
    <scope>NUCLEOTIDE SEQUENCE [LARGE SCALE GENOMIC DNA]</scope>
    <source>
        <strain evidence="3 4">BRFM 1820</strain>
    </source>
</reference>
<feature type="transmembrane region" description="Helical" evidence="2">
    <location>
        <begin position="36"/>
        <end position="54"/>
    </location>
</feature>
<feature type="region of interest" description="Disordered" evidence="1">
    <location>
        <begin position="191"/>
        <end position="233"/>
    </location>
</feature>
<dbReference type="EMBL" id="KZ857382">
    <property type="protein sequence ID" value="RDX55643.1"/>
    <property type="molecule type" value="Genomic_DNA"/>
</dbReference>
<evidence type="ECO:0000256" key="1">
    <source>
        <dbReference type="SAM" id="MobiDB-lite"/>
    </source>
</evidence>
<evidence type="ECO:0000313" key="3">
    <source>
        <dbReference type="EMBL" id="RDX55643.1"/>
    </source>
</evidence>
<dbReference type="Proteomes" id="UP000256964">
    <property type="component" value="Unassembled WGS sequence"/>
</dbReference>
<feature type="region of interest" description="Disordered" evidence="1">
    <location>
        <begin position="1"/>
        <end position="24"/>
    </location>
</feature>
<keyword evidence="2" id="KW-1133">Transmembrane helix</keyword>
<accession>A0A371DSW1</accession>
<proteinExistence type="predicted"/>
<protein>
    <submittedName>
        <fullName evidence="3">Uncharacterized protein</fullName>
    </submittedName>
</protein>
<keyword evidence="4" id="KW-1185">Reference proteome</keyword>
<gene>
    <name evidence="3" type="ORF">OH76DRAFT_757572</name>
</gene>
<evidence type="ECO:0000256" key="2">
    <source>
        <dbReference type="SAM" id="Phobius"/>
    </source>
</evidence>
<organism evidence="3 4">
    <name type="scientific">Lentinus brumalis</name>
    <dbReference type="NCBI Taxonomy" id="2498619"/>
    <lineage>
        <taxon>Eukaryota</taxon>
        <taxon>Fungi</taxon>
        <taxon>Dikarya</taxon>
        <taxon>Basidiomycota</taxon>
        <taxon>Agaricomycotina</taxon>
        <taxon>Agaricomycetes</taxon>
        <taxon>Polyporales</taxon>
        <taxon>Polyporaceae</taxon>
        <taxon>Lentinus</taxon>
    </lineage>
</organism>
<dbReference type="AlphaFoldDB" id="A0A371DSW1"/>
<keyword evidence="2" id="KW-0472">Membrane</keyword>
<sequence length="233" mass="26325">MSLSLDAPPSTSPPRGLEEHTRSSSWFHRPLTVRDGLILTGLLLPAAYLPYFLIRQRLNAITTELNSLQRASVGFANEMRAARAGLSGQKVSVSEQPTPSPPFNPSVVQSLQRQLSKLRELVERTTSRLDNTIITQRRRIAVMLFRARQDAFLRESEARKWRAATSERITGLYEEVGRDRDVVPEFVDKQPARKQDLESAQLLDDPPTVGRGVIHESANPSKASEKHTHIRRW</sequence>
<keyword evidence="2" id="KW-0812">Transmembrane</keyword>
<evidence type="ECO:0000313" key="4">
    <source>
        <dbReference type="Proteomes" id="UP000256964"/>
    </source>
</evidence>
<name>A0A371DSW1_9APHY</name>